<feature type="active site" description="Schiff-base intermediate with acetaldehyde" evidence="6">
    <location>
        <position position="153"/>
    </location>
</feature>
<dbReference type="SMART" id="SM01133">
    <property type="entry name" value="DeoC"/>
    <property type="match status" value="1"/>
</dbReference>
<dbReference type="InterPro" id="IPR013785">
    <property type="entry name" value="Aldolase_TIM"/>
</dbReference>
<dbReference type="GO" id="GO:0004139">
    <property type="term" value="F:deoxyribose-phosphate aldolase activity"/>
    <property type="evidence" value="ECO:0007669"/>
    <property type="project" value="UniProtKB-EC"/>
</dbReference>
<evidence type="ECO:0000313" key="8">
    <source>
        <dbReference type="Proteomes" id="UP001302349"/>
    </source>
</evidence>
<dbReference type="NCBIfam" id="TIGR00126">
    <property type="entry name" value="deoC"/>
    <property type="match status" value="1"/>
</dbReference>
<comment type="similarity">
    <text evidence="1 6">Belongs to the DeoC/FbaB aldolase family. DeoC type 1 subfamily.</text>
</comment>
<dbReference type="CDD" id="cd00959">
    <property type="entry name" value="DeoC"/>
    <property type="match status" value="1"/>
</dbReference>
<comment type="function">
    <text evidence="6">Catalyzes a reversible aldol reaction between acetaldehyde and D-glyceraldehyde 3-phosphate to generate 2-deoxy-D-ribose 5-phosphate.</text>
</comment>
<evidence type="ECO:0000256" key="2">
    <source>
        <dbReference type="ARBA" id="ARBA00022490"/>
    </source>
</evidence>
<evidence type="ECO:0000313" key="7">
    <source>
        <dbReference type="EMBL" id="WOK05816.1"/>
    </source>
</evidence>
<dbReference type="EC" id="4.1.2.4" evidence="6"/>
<name>A0ABZ0IMP8_9BACT</name>
<dbReference type="InterPro" id="IPR002915">
    <property type="entry name" value="DeoC/FbaB/LacD_aldolase"/>
</dbReference>
<dbReference type="InterPro" id="IPR011343">
    <property type="entry name" value="DeoC"/>
</dbReference>
<dbReference type="Gene3D" id="3.20.20.70">
    <property type="entry name" value="Aldolase class I"/>
    <property type="match status" value="1"/>
</dbReference>
<evidence type="ECO:0000256" key="3">
    <source>
        <dbReference type="ARBA" id="ARBA00023239"/>
    </source>
</evidence>
<comment type="subcellular location">
    <subcellularLocation>
        <location evidence="6">Cytoplasm</location>
    </subcellularLocation>
</comment>
<feature type="active site" description="Proton donor/acceptor" evidence="6">
    <location>
        <position position="90"/>
    </location>
</feature>
<gene>
    <name evidence="6 7" type="primary">deoC</name>
    <name evidence="7" type="ORF">RT717_22335</name>
</gene>
<dbReference type="PANTHER" id="PTHR10889:SF1">
    <property type="entry name" value="DEOXYRIBOSE-PHOSPHATE ALDOLASE"/>
    <property type="match status" value="1"/>
</dbReference>
<proteinExistence type="inferred from homology"/>
<dbReference type="PANTHER" id="PTHR10889">
    <property type="entry name" value="DEOXYRIBOSE-PHOSPHATE ALDOLASE"/>
    <property type="match status" value="1"/>
</dbReference>
<keyword evidence="4 6" id="KW-0704">Schiff base</keyword>
<protein>
    <recommendedName>
        <fullName evidence="6">Deoxyribose-phosphate aldolase</fullName>
        <shortName evidence="6">DERA</shortName>
        <ecNumber evidence="6">4.1.2.4</ecNumber>
    </recommendedName>
    <alternativeName>
        <fullName evidence="6">2-deoxy-D-ribose 5-phosphate aldolase</fullName>
    </alternativeName>
    <alternativeName>
        <fullName evidence="6">Phosphodeoxyriboaldolase</fullName>
        <shortName evidence="6">Deoxyriboaldolase</shortName>
    </alternativeName>
</protein>
<evidence type="ECO:0000256" key="1">
    <source>
        <dbReference type="ARBA" id="ARBA00010936"/>
    </source>
</evidence>
<comment type="pathway">
    <text evidence="6">Carbohydrate degradation; 2-deoxy-D-ribose 1-phosphate degradation; D-glyceraldehyde 3-phosphate and acetaldehyde from 2-deoxy-alpha-D-ribose 1-phosphate: step 2/2.</text>
</comment>
<dbReference type="InterPro" id="IPR028581">
    <property type="entry name" value="DeoC_typeI"/>
</dbReference>
<dbReference type="Pfam" id="PF01791">
    <property type="entry name" value="DeoC"/>
    <property type="match status" value="1"/>
</dbReference>
<organism evidence="7 8">
    <name type="scientific">Imperialibacter roseus</name>
    <dbReference type="NCBI Taxonomy" id="1324217"/>
    <lineage>
        <taxon>Bacteria</taxon>
        <taxon>Pseudomonadati</taxon>
        <taxon>Bacteroidota</taxon>
        <taxon>Cytophagia</taxon>
        <taxon>Cytophagales</taxon>
        <taxon>Flammeovirgaceae</taxon>
        <taxon>Imperialibacter</taxon>
    </lineage>
</organism>
<evidence type="ECO:0000256" key="4">
    <source>
        <dbReference type="ARBA" id="ARBA00023270"/>
    </source>
</evidence>
<sequence>MQHIARCIEHTLLRPTLSDKDIDQLVSEAKTHGFCGVCVPPFWVKRAQREIGSADIQLVTVVGFPLGYQMTETKLEEARLALRDGATEIDMVMNISAFKMNHPWFKIDLAKVTKLAHEQEAILKVIIETAYLTDEEIVKAATIAKDAGADYVKTSTGFAGAGAKAEHIKLLREILPSHVGIKASGGIKTLAQTLELINAGADRIGTSSGVAIVSQLSNPS</sequence>
<evidence type="ECO:0000256" key="6">
    <source>
        <dbReference type="HAMAP-Rule" id="MF_00114"/>
    </source>
</evidence>
<dbReference type="EMBL" id="CP136051">
    <property type="protein sequence ID" value="WOK05816.1"/>
    <property type="molecule type" value="Genomic_DNA"/>
</dbReference>
<keyword evidence="3 6" id="KW-0456">Lyase</keyword>
<dbReference type="HAMAP" id="MF_00114">
    <property type="entry name" value="DeoC_type1"/>
    <property type="match status" value="1"/>
</dbReference>
<accession>A0ABZ0IMP8</accession>
<reference evidence="7 8" key="1">
    <citation type="journal article" date="2023" name="Microbiol. Resour. Announc.">
        <title>Complete Genome Sequence of Imperialibacter roseus strain P4T.</title>
        <authorList>
            <person name="Tizabi D.R."/>
            <person name="Bachvaroff T."/>
            <person name="Hill R.T."/>
        </authorList>
    </citation>
    <scope>NUCLEOTIDE SEQUENCE [LARGE SCALE GENOMIC DNA]</scope>
    <source>
        <strain evidence="7 8">P4T</strain>
    </source>
</reference>
<dbReference type="SUPFAM" id="SSF51569">
    <property type="entry name" value="Aldolase"/>
    <property type="match status" value="1"/>
</dbReference>
<keyword evidence="2 6" id="KW-0963">Cytoplasm</keyword>
<dbReference type="PIRSF" id="PIRSF001357">
    <property type="entry name" value="DeoC"/>
    <property type="match status" value="1"/>
</dbReference>
<comment type="catalytic activity">
    <reaction evidence="5 6">
        <text>2-deoxy-D-ribose 5-phosphate = D-glyceraldehyde 3-phosphate + acetaldehyde</text>
        <dbReference type="Rhea" id="RHEA:12821"/>
        <dbReference type="ChEBI" id="CHEBI:15343"/>
        <dbReference type="ChEBI" id="CHEBI:59776"/>
        <dbReference type="ChEBI" id="CHEBI:62877"/>
        <dbReference type="EC" id="4.1.2.4"/>
    </reaction>
</comment>
<dbReference type="RefSeq" id="WP_317488569.1">
    <property type="nucleotide sequence ID" value="NZ_CP136051.1"/>
</dbReference>
<evidence type="ECO:0000256" key="5">
    <source>
        <dbReference type="ARBA" id="ARBA00048791"/>
    </source>
</evidence>
<keyword evidence="8" id="KW-1185">Reference proteome</keyword>
<feature type="active site" description="Proton donor/acceptor" evidence="6">
    <location>
        <position position="182"/>
    </location>
</feature>
<dbReference type="Proteomes" id="UP001302349">
    <property type="component" value="Chromosome"/>
</dbReference>